<keyword evidence="1" id="KW-0472">Membrane</keyword>
<gene>
    <name evidence="4" type="ORF">ACFO5K_24585</name>
</gene>
<evidence type="ECO:0000256" key="2">
    <source>
        <dbReference type="SAM" id="SignalP"/>
    </source>
</evidence>
<protein>
    <recommendedName>
        <fullName evidence="3">DUF8020 domain-containing protein</fullName>
    </recommendedName>
</protein>
<dbReference type="EMBL" id="JBHSDL010000030">
    <property type="protein sequence ID" value="MFC4377262.1"/>
    <property type="molecule type" value="Genomic_DNA"/>
</dbReference>
<feature type="transmembrane region" description="Helical" evidence="1">
    <location>
        <begin position="193"/>
        <end position="211"/>
    </location>
</feature>
<feature type="chain" id="PRO_5047224885" description="DUF8020 domain-containing protein" evidence="2">
    <location>
        <begin position="35"/>
        <end position="220"/>
    </location>
</feature>
<sequence>MFHRTITRAGRRAVFSALPLAVAATLVTTGTASADAHAERQAQIAGSLSGAGTSEGVGYDTVVSPDLRTISASVDNARFVLTPDATSVSVISDAGDTVGQLPLTLNTVGGNAIALASVISEDGRSLQVAPQISADTTAELKNIATDPAAMNHDPVQNGAAAGATVGAIAAAILCIPALAAFIIGYVFCAIPGVVSTALTGAVIGAVMGLVIPESIPQVLP</sequence>
<dbReference type="RefSeq" id="WP_378567640.1">
    <property type="nucleotide sequence ID" value="NZ_JBHSDL010000030.1"/>
</dbReference>
<evidence type="ECO:0000313" key="5">
    <source>
        <dbReference type="Proteomes" id="UP001595844"/>
    </source>
</evidence>
<evidence type="ECO:0000259" key="3">
    <source>
        <dbReference type="Pfam" id="PF26059"/>
    </source>
</evidence>
<keyword evidence="5" id="KW-1185">Reference proteome</keyword>
<feature type="domain" description="DUF8020" evidence="3">
    <location>
        <begin position="56"/>
        <end position="131"/>
    </location>
</feature>
<feature type="signal peptide" evidence="2">
    <location>
        <begin position="1"/>
        <end position="34"/>
    </location>
</feature>
<dbReference type="InterPro" id="IPR058333">
    <property type="entry name" value="DUF8020"/>
</dbReference>
<dbReference type="Proteomes" id="UP001595844">
    <property type="component" value="Unassembled WGS sequence"/>
</dbReference>
<name>A0ABV8VQ07_9NOCA</name>
<dbReference type="Pfam" id="PF26059">
    <property type="entry name" value="DUF8020"/>
    <property type="match status" value="1"/>
</dbReference>
<proteinExistence type="predicted"/>
<evidence type="ECO:0000256" key="1">
    <source>
        <dbReference type="SAM" id="Phobius"/>
    </source>
</evidence>
<comment type="caution">
    <text evidence="4">The sequence shown here is derived from an EMBL/GenBank/DDBJ whole genome shotgun (WGS) entry which is preliminary data.</text>
</comment>
<feature type="transmembrane region" description="Helical" evidence="1">
    <location>
        <begin position="160"/>
        <end position="186"/>
    </location>
</feature>
<keyword evidence="1" id="KW-0812">Transmembrane</keyword>
<organism evidence="4 5">
    <name type="scientific">Nocardia halotolerans</name>
    <dbReference type="NCBI Taxonomy" id="1755878"/>
    <lineage>
        <taxon>Bacteria</taxon>
        <taxon>Bacillati</taxon>
        <taxon>Actinomycetota</taxon>
        <taxon>Actinomycetes</taxon>
        <taxon>Mycobacteriales</taxon>
        <taxon>Nocardiaceae</taxon>
        <taxon>Nocardia</taxon>
    </lineage>
</organism>
<reference evidence="5" key="1">
    <citation type="journal article" date="2019" name="Int. J. Syst. Evol. Microbiol.">
        <title>The Global Catalogue of Microorganisms (GCM) 10K type strain sequencing project: providing services to taxonomists for standard genome sequencing and annotation.</title>
        <authorList>
            <consortium name="The Broad Institute Genomics Platform"/>
            <consortium name="The Broad Institute Genome Sequencing Center for Infectious Disease"/>
            <person name="Wu L."/>
            <person name="Ma J."/>
        </authorList>
    </citation>
    <scope>NUCLEOTIDE SEQUENCE [LARGE SCALE GENOMIC DNA]</scope>
    <source>
        <strain evidence="5">IBRC-M 10490</strain>
    </source>
</reference>
<keyword evidence="2" id="KW-0732">Signal</keyword>
<accession>A0ABV8VQ07</accession>
<keyword evidence="1" id="KW-1133">Transmembrane helix</keyword>
<evidence type="ECO:0000313" key="4">
    <source>
        <dbReference type="EMBL" id="MFC4377262.1"/>
    </source>
</evidence>